<dbReference type="GO" id="GO:0004497">
    <property type="term" value="F:monooxygenase activity"/>
    <property type="evidence" value="ECO:0007669"/>
    <property type="project" value="UniProtKB-KW"/>
</dbReference>
<keyword evidence="3" id="KW-0503">Monooxygenase</keyword>
<dbReference type="PANTHER" id="PTHR24291:SF183">
    <property type="entry name" value="CYTOCHROME P450 97B3, CHLOROPLASTIC"/>
    <property type="match status" value="1"/>
</dbReference>
<keyword evidence="2 3" id="KW-0349">Heme</keyword>
<evidence type="ECO:0000313" key="5">
    <source>
        <dbReference type="Proteomes" id="UP000198341"/>
    </source>
</evidence>
<comment type="similarity">
    <text evidence="1 3">Belongs to the cytochrome P450 family.</text>
</comment>
<keyword evidence="2 3" id="KW-0408">Iron</keyword>
<dbReference type="KEGG" id="bpg:Bathy15g01600"/>
<dbReference type="InterPro" id="IPR001128">
    <property type="entry name" value="Cyt_P450"/>
</dbReference>
<evidence type="ECO:0000313" key="4">
    <source>
        <dbReference type="EMBL" id="CCO20088.1"/>
    </source>
</evidence>
<evidence type="ECO:0000256" key="3">
    <source>
        <dbReference type="RuleBase" id="RU000461"/>
    </source>
</evidence>
<gene>
    <name evidence="4" type="ordered locus">Bathy15g01600</name>
</gene>
<dbReference type="Proteomes" id="UP000198341">
    <property type="component" value="Chromosome 15"/>
</dbReference>
<dbReference type="InterPro" id="IPR002401">
    <property type="entry name" value="Cyt_P450_E_grp-I"/>
</dbReference>
<dbReference type="InterPro" id="IPR017972">
    <property type="entry name" value="Cyt_P450_CS"/>
</dbReference>
<dbReference type="AlphaFoldDB" id="K8FD36"/>
<dbReference type="PRINTS" id="PR00463">
    <property type="entry name" value="EP450I"/>
</dbReference>
<reference evidence="4 5" key="1">
    <citation type="submission" date="2011-10" db="EMBL/GenBank/DDBJ databases">
        <authorList>
            <person name="Genoscope - CEA"/>
        </authorList>
    </citation>
    <scope>NUCLEOTIDE SEQUENCE [LARGE SCALE GENOMIC DNA]</scope>
    <source>
        <strain evidence="4 5">RCC 1105</strain>
    </source>
</reference>
<dbReference type="OrthoDB" id="1470350at2759"/>
<dbReference type="GeneID" id="19011469"/>
<protein>
    <recommendedName>
        <fullName evidence="6">Cytochrome P450</fullName>
    </recommendedName>
</protein>
<dbReference type="RefSeq" id="XP_007509002.1">
    <property type="nucleotide sequence ID" value="XM_007508940.1"/>
</dbReference>
<dbReference type="InterPro" id="IPR036396">
    <property type="entry name" value="Cyt_P450_sf"/>
</dbReference>
<dbReference type="GO" id="GO:0020037">
    <property type="term" value="F:heme binding"/>
    <property type="evidence" value="ECO:0007669"/>
    <property type="project" value="InterPro"/>
</dbReference>
<dbReference type="InterPro" id="IPR050196">
    <property type="entry name" value="Cytochrome_P450_Monoox"/>
</dbReference>
<sequence length="584" mass="65983">MMTTTTTLKTTTISPPSVKSFANTRRKALLLRRRNAQNRNLITTVKAVVSEDKTDDDTTILLPDEVKDLKLRDIISLWITQILQTYGDKPSSDNAPIVEGEIDDLVGGPIFLALYPYFRKYGGVFKLAFGPKVFMVLSDPVVVKEVLKEKPFSFDKGVLAEILEPIMGQGLIPAPYKVWKERRRALVPGFHKAWLDHMVGLFGHCNKELLKNLEVQAKSGAVVDMEERFCSVSLDIIGLAVFNYDFGSVTKESPIISAVYNCLQEAAHRSTFYVPYWDLPLADVLVPRQRKFKQNMTVINDTLNGLIKQAQQMSYTEDLEELQKRDYSKVKDPSLLRFLVDVRGADVTDSQLRDDLMTMLIAGHETTAAVLTWALFCLTQKPELVKKVVQEIDDVMGTDDLNRPPTYEEIEKMELSRFCVAEALRLYPEPPILIRRCLEDVPLPRGAGDRDITLIKGMDVFISVWNLHRSPECWENPDEYDPERFKKPFKNPGVKDWAGYNPDLLTGLYPNEIASDYAFIPFGAGARKCIGDQFATLEATISLVMTLRKFTFNLQKDPNEIGMEMGATIHTAGGLPCTLKLREV</sequence>
<evidence type="ECO:0008006" key="6">
    <source>
        <dbReference type="Google" id="ProtNLM"/>
    </source>
</evidence>
<keyword evidence="2 3" id="KW-0479">Metal-binding</keyword>
<dbReference type="PANTHER" id="PTHR24291">
    <property type="entry name" value="CYTOCHROME P450 FAMILY 4"/>
    <property type="match status" value="1"/>
</dbReference>
<proteinExistence type="inferred from homology"/>
<dbReference type="PROSITE" id="PS00086">
    <property type="entry name" value="CYTOCHROME_P450"/>
    <property type="match status" value="1"/>
</dbReference>
<feature type="binding site" description="axial binding residue" evidence="2">
    <location>
        <position position="529"/>
    </location>
    <ligand>
        <name>heme</name>
        <dbReference type="ChEBI" id="CHEBI:30413"/>
    </ligand>
    <ligandPart>
        <name>Fe</name>
        <dbReference type="ChEBI" id="CHEBI:18248"/>
    </ligandPart>
</feature>
<dbReference type="PRINTS" id="PR00385">
    <property type="entry name" value="P450"/>
</dbReference>
<keyword evidence="5" id="KW-1185">Reference proteome</keyword>
<evidence type="ECO:0000256" key="2">
    <source>
        <dbReference type="PIRSR" id="PIRSR602401-1"/>
    </source>
</evidence>
<keyword evidence="3" id="KW-0560">Oxidoreductase</keyword>
<dbReference type="GO" id="GO:0016705">
    <property type="term" value="F:oxidoreductase activity, acting on paired donors, with incorporation or reduction of molecular oxygen"/>
    <property type="evidence" value="ECO:0007669"/>
    <property type="project" value="InterPro"/>
</dbReference>
<dbReference type="Pfam" id="PF00067">
    <property type="entry name" value="p450"/>
    <property type="match status" value="1"/>
</dbReference>
<evidence type="ECO:0000256" key="1">
    <source>
        <dbReference type="ARBA" id="ARBA00010617"/>
    </source>
</evidence>
<accession>K8FD36</accession>
<dbReference type="EMBL" id="FO082264">
    <property type="protein sequence ID" value="CCO20088.1"/>
    <property type="molecule type" value="Genomic_DNA"/>
</dbReference>
<dbReference type="STRING" id="41875.K8FD36"/>
<dbReference type="SUPFAM" id="SSF48264">
    <property type="entry name" value="Cytochrome P450"/>
    <property type="match status" value="1"/>
</dbReference>
<dbReference type="CDD" id="cd11046">
    <property type="entry name" value="CYP97"/>
    <property type="match status" value="1"/>
</dbReference>
<organism evidence="4 5">
    <name type="scientific">Bathycoccus prasinos</name>
    <dbReference type="NCBI Taxonomy" id="41875"/>
    <lineage>
        <taxon>Eukaryota</taxon>
        <taxon>Viridiplantae</taxon>
        <taxon>Chlorophyta</taxon>
        <taxon>Mamiellophyceae</taxon>
        <taxon>Mamiellales</taxon>
        <taxon>Bathycoccaceae</taxon>
        <taxon>Bathycoccus</taxon>
    </lineage>
</organism>
<name>K8FD36_9CHLO</name>
<dbReference type="eggNOG" id="KOG0157">
    <property type="taxonomic scope" value="Eukaryota"/>
</dbReference>
<dbReference type="Gene3D" id="1.10.630.10">
    <property type="entry name" value="Cytochrome P450"/>
    <property type="match status" value="1"/>
</dbReference>
<comment type="cofactor">
    <cofactor evidence="2">
        <name>heme</name>
        <dbReference type="ChEBI" id="CHEBI:30413"/>
    </cofactor>
</comment>
<dbReference type="GO" id="GO:0005506">
    <property type="term" value="F:iron ion binding"/>
    <property type="evidence" value="ECO:0007669"/>
    <property type="project" value="InterPro"/>
</dbReference>